<keyword evidence="1" id="KW-1133">Transmembrane helix</keyword>
<protein>
    <submittedName>
        <fullName evidence="2">Uncharacterized protein</fullName>
    </submittedName>
</protein>
<proteinExistence type="predicted"/>
<dbReference type="EMBL" id="NZBU01000008">
    <property type="protein sequence ID" value="MAG22090.1"/>
    <property type="molecule type" value="Genomic_DNA"/>
</dbReference>
<evidence type="ECO:0000313" key="3">
    <source>
        <dbReference type="Proteomes" id="UP000226592"/>
    </source>
</evidence>
<gene>
    <name evidence="2" type="ORF">CL943_02185</name>
</gene>
<feature type="transmembrane region" description="Helical" evidence="1">
    <location>
        <begin position="169"/>
        <end position="187"/>
    </location>
</feature>
<reference evidence="3" key="1">
    <citation type="submission" date="2017-09" db="EMBL/GenBank/DDBJ databases">
        <title>The Reconstruction of 2,631 Draft Metagenome-Assembled Genomes from the Global Oceans.</title>
        <authorList>
            <person name="Tully B.J."/>
            <person name="Graham E.D."/>
            <person name="Heidelberg J.F."/>
        </authorList>
    </citation>
    <scope>NUCLEOTIDE SEQUENCE [LARGE SCALE GENOMIC DNA]</scope>
</reference>
<name>A0A2D6M0Y4_9ARCH</name>
<dbReference type="Proteomes" id="UP000226592">
    <property type="component" value="Unassembled WGS sequence"/>
</dbReference>
<dbReference type="AlphaFoldDB" id="A0A2D6M0Y4"/>
<organism evidence="2 3">
    <name type="scientific">Candidatus Iainarchaeum sp</name>
    <dbReference type="NCBI Taxonomy" id="3101447"/>
    <lineage>
        <taxon>Archaea</taxon>
        <taxon>Candidatus Iainarchaeota</taxon>
        <taxon>Candidatus Iainarchaeia</taxon>
        <taxon>Candidatus Iainarchaeales</taxon>
        <taxon>Candidatus Iainarchaeaceae</taxon>
        <taxon>Candidatus Iainarchaeum</taxon>
    </lineage>
</organism>
<comment type="caution">
    <text evidence="2">The sequence shown here is derived from an EMBL/GenBank/DDBJ whole genome shotgun (WGS) entry which is preliminary data.</text>
</comment>
<keyword evidence="1" id="KW-0812">Transmembrane</keyword>
<evidence type="ECO:0000256" key="1">
    <source>
        <dbReference type="SAM" id="Phobius"/>
    </source>
</evidence>
<keyword evidence="1" id="KW-0472">Membrane</keyword>
<accession>A0A2D6M0Y4</accession>
<evidence type="ECO:0000313" key="2">
    <source>
        <dbReference type="EMBL" id="MAG22090.1"/>
    </source>
</evidence>
<sequence>MKRKALVLSTCLILIFLISTNTFAIPTVGDKCTGTKIDSGAKCAFYGVSTTCPNHWFPGQGDAHGLGQCQYGHVAGSATKCTTSLSPGGADPCWYGTCTNTTTGGGGICTGAPCSASETACENCAFSVTGSVGKNCRWDATPIPLCVSPAGGYCKIPEFMGIEYGEMNISTGIIALITAIALPTFLFRKRN</sequence>